<dbReference type="AlphaFoldDB" id="A0A0E9R6Q5"/>
<keyword evidence="1" id="KW-0732">Signal</keyword>
<feature type="signal peptide" evidence="1">
    <location>
        <begin position="1"/>
        <end position="16"/>
    </location>
</feature>
<evidence type="ECO:0000256" key="1">
    <source>
        <dbReference type="SAM" id="SignalP"/>
    </source>
</evidence>
<name>A0A0E9R6Q5_ANGAN</name>
<evidence type="ECO:0008006" key="3">
    <source>
        <dbReference type="Google" id="ProtNLM"/>
    </source>
</evidence>
<accession>A0A0E9R6Q5</accession>
<reference evidence="2" key="2">
    <citation type="journal article" date="2015" name="Fish Shellfish Immunol.">
        <title>Early steps in the European eel (Anguilla anguilla)-Vibrio vulnificus interaction in the gills: Role of the RtxA13 toxin.</title>
        <authorList>
            <person name="Callol A."/>
            <person name="Pajuelo D."/>
            <person name="Ebbesson L."/>
            <person name="Teles M."/>
            <person name="MacKenzie S."/>
            <person name="Amaro C."/>
        </authorList>
    </citation>
    <scope>NUCLEOTIDE SEQUENCE</scope>
</reference>
<feature type="chain" id="PRO_5002432251" description="Secreted protein" evidence="1">
    <location>
        <begin position="17"/>
        <end position="110"/>
    </location>
</feature>
<reference evidence="2" key="1">
    <citation type="submission" date="2014-11" db="EMBL/GenBank/DDBJ databases">
        <authorList>
            <person name="Amaro Gonzalez C."/>
        </authorList>
    </citation>
    <scope>NUCLEOTIDE SEQUENCE</scope>
</reference>
<evidence type="ECO:0000313" key="2">
    <source>
        <dbReference type="EMBL" id="JAH24452.1"/>
    </source>
</evidence>
<organism evidence="2">
    <name type="scientific">Anguilla anguilla</name>
    <name type="common">European freshwater eel</name>
    <name type="synonym">Muraena anguilla</name>
    <dbReference type="NCBI Taxonomy" id="7936"/>
    <lineage>
        <taxon>Eukaryota</taxon>
        <taxon>Metazoa</taxon>
        <taxon>Chordata</taxon>
        <taxon>Craniata</taxon>
        <taxon>Vertebrata</taxon>
        <taxon>Euteleostomi</taxon>
        <taxon>Actinopterygii</taxon>
        <taxon>Neopterygii</taxon>
        <taxon>Teleostei</taxon>
        <taxon>Anguilliformes</taxon>
        <taxon>Anguillidae</taxon>
        <taxon>Anguilla</taxon>
    </lineage>
</organism>
<dbReference type="EMBL" id="GBXM01084125">
    <property type="protein sequence ID" value="JAH24452.1"/>
    <property type="molecule type" value="Transcribed_RNA"/>
</dbReference>
<proteinExistence type="predicted"/>
<protein>
    <recommendedName>
        <fullName evidence="3">Secreted protein</fullName>
    </recommendedName>
</protein>
<sequence length="110" mass="12216">MLVLWLLCFLSEATIAKLVDVFSFDCMIGRCVWFWVPDWTMCLISGKTGSCWRSASPEELLSKLCQTSTRERAGGCRAWHNMTLLPPSDPYRKHATGISITTVTGQGKGG</sequence>